<dbReference type="InterPro" id="IPR037004">
    <property type="entry name" value="Exonuc_VII_ssu_sf"/>
</dbReference>
<gene>
    <name evidence="8" type="ORF">CLV25_101105</name>
</gene>
<evidence type="ECO:0000256" key="7">
    <source>
        <dbReference type="SAM" id="Coils"/>
    </source>
</evidence>
<dbReference type="AlphaFoldDB" id="A0A4R2EY92"/>
<proteinExistence type="inferred from homology"/>
<dbReference type="Pfam" id="PF02609">
    <property type="entry name" value="Exonuc_VII_S"/>
    <property type="match status" value="1"/>
</dbReference>
<feature type="coiled-coil region" evidence="7">
    <location>
        <begin position="15"/>
        <end position="56"/>
    </location>
</feature>
<keyword evidence="3" id="KW-0540">Nuclease</keyword>
<evidence type="ECO:0000256" key="5">
    <source>
        <dbReference type="ARBA" id="ARBA00022839"/>
    </source>
</evidence>
<evidence type="ECO:0000256" key="4">
    <source>
        <dbReference type="ARBA" id="ARBA00022801"/>
    </source>
</evidence>
<keyword evidence="7" id="KW-0175">Coiled coil</keyword>
<dbReference type="GO" id="GO:0009318">
    <property type="term" value="C:exodeoxyribonuclease VII complex"/>
    <property type="evidence" value="ECO:0007669"/>
    <property type="project" value="UniProtKB-UniRule"/>
</dbReference>
<organism evidence="8 9">
    <name type="scientific">Acetobacteroides hydrogenigenes</name>
    <dbReference type="NCBI Taxonomy" id="979970"/>
    <lineage>
        <taxon>Bacteria</taxon>
        <taxon>Pseudomonadati</taxon>
        <taxon>Bacteroidota</taxon>
        <taxon>Bacteroidia</taxon>
        <taxon>Bacteroidales</taxon>
        <taxon>Rikenellaceae</taxon>
        <taxon>Acetobacteroides</taxon>
    </lineage>
</organism>
<dbReference type="Gene3D" id="1.10.287.1040">
    <property type="entry name" value="Exonuclease VII, small subunit"/>
    <property type="match status" value="1"/>
</dbReference>
<dbReference type="EMBL" id="SLWB01000001">
    <property type="protein sequence ID" value="TCN72887.1"/>
    <property type="molecule type" value="Genomic_DNA"/>
</dbReference>
<evidence type="ECO:0000313" key="8">
    <source>
        <dbReference type="EMBL" id="TCN72887.1"/>
    </source>
</evidence>
<accession>A0A4R2EY92</accession>
<keyword evidence="5" id="KW-0269">Exonuclease</keyword>
<dbReference type="GO" id="GO:0006308">
    <property type="term" value="P:DNA catabolic process"/>
    <property type="evidence" value="ECO:0007669"/>
    <property type="project" value="UniProtKB-UniRule"/>
</dbReference>
<reference evidence="8 9" key="1">
    <citation type="submission" date="2019-03" db="EMBL/GenBank/DDBJ databases">
        <title>Genomic Encyclopedia of Archaeal and Bacterial Type Strains, Phase II (KMG-II): from individual species to whole genera.</title>
        <authorList>
            <person name="Goeker M."/>
        </authorList>
    </citation>
    <scope>NUCLEOTIDE SEQUENCE [LARGE SCALE GENOMIC DNA]</scope>
    <source>
        <strain evidence="8 9">RL-C</strain>
    </source>
</reference>
<comment type="similarity">
    <text evidence="1">Belongs to the XseB family.</text>
</comment>
<dbReference type="NCBIfam" id="TIGR01280">
    <property type="entry name" value="xseB"/>
    <property type="match status" value="1"/>
</dbReference>
<dbReference type="EC" id="3.1.11.6" evidence="6"/>
<evidence type="ECO:0000256" key="1">
    <source>
        <dbReference type="ARBA" id="ARBA00009998"/>
    </source>
</evidence>
<keyword evidence="9" id="KW-1185">Reference proteome</keyword>
<keyword evidence="4" id="KW-0378">Hydrolase</keyword>
<dbReference type="OrthoDB" id="1525214at2"/>
<dbReference type="RefSeq" id="WP_131837675.1">
    <property type="nucleotide sequence ID" value="NZ_SLWB01000001.1"/>
</dbReference>
<dbReference type="GO" id="GO:0008855">
    <property type="term" value="F:exodeoxyribonuclease VII activity"/>
    <property type="evidence" value="ECO:0007669"/>
    <property type="project" value="UniProtKB-UniRule"/>
</dbReference>
<evidence type="ECO:0000256" key="6">
    <source>
        <dbReference type="NCBIfam" id="TIGR01280"/>
    </source>
</evidence>
<dbReference type="Proteomes" id="UP000294830">
    <property type="component" value="Unassembled WGS sequence"/>
</dbReference>
<sequence>MAKKELTYSAALYELKEILTRIEEQNVNIDQIAEDVKRASELIKFCKEKLRKTEGEVDGILKGMKEQ</sequence>
<evidence type="ECO:0000313" key="9">
    <source>
        <dbReference type="Proteomes" id="UP000294830"/>
    </source>
</evidence>
<comment type="caution">
    <text evidence="8">The sequence shown here is derived from an EMBL/GenBank/DDBJ whole genome shotgun (WGS) entry which is preliminary data.</text>
</comment>
<dbReference type="InterPro" id="IPR003761">
    <property type="entry name" value="Exonuc_VII_S"/>
</dbReference>
<keyword evidence="2" id="KW-0963">Cytoplasm</keyword>
<dbReference type="SUPFAM" id="SSF116842">
    <property type="entry name" value="XseB-like"/>
    <property type="match status" value="1"/>
</dbReference>
<protein>
    <recommendedName>
        <fullName evidence="6">Exodeoxyribonuclease VII small subunit</fullName>
        <ecNumber evidence="6">3.1.11.6</ecNumber>
    </recommendedName>
</protein>
<evidence type="ECO:0000256" key="2">
    <source>
        <dbReference type="ARBA" id="ARBA00022490"/>
    </source>
</evidence>
<name>A0A4R2EY92_9BACT</name>
<evidence type="ECO:0000256" key="3">
    <source>
        <dbReference type="ARBA" id="ARBA00022722"/>
    </source>
</evidence>